<dbReference type="PANTHER" id="PTHR12302">
    <property type="entry name" value="EBNA2 BINDING PROTEIN P100"/>
    <property type="match status" value="1"/>
</dbReference>
<accession>A0A6J5WPB4</accession>
<gene>
    <name evidence="6" type="ORF">ORAREDHAP_LOCUS16973</name>
</gene>
<protein>
    <recommendedName>
        <fullName evidence="5">TNase-like domain-containing protein</fullName>
    </recommendedName>
</protein>
<sequence length="339" mass="38286">MGLLGKFFRFLLLGHCCKPTTTGGYSDSLRPHGISAATHGIWALAYDLFNFEITCQVPEDLSQHVVSSKKAQANWYRKLVETWREAKQPPRSEEEAARLVIQTLKGHKKADVQGLLDFYGLPHPHSLVKVSAGVPTSLPRGVKFEFRTLPVDAKAVPDGDGVTVYVSTSDPRESSCVPSDVQIAAIQRSEARADKNYTKADELHQKIIDAGYRYGTECSKRGDPARKYRIRLRGIDAPETLMPYGQEAKEELVKLLEGMCLRVLVYGEDRYGRCVADVYCNGIFAQEVMLKKGAAWHYTAYDQRSEFARWEEEARRNQIGLWASSNPEKPWDWISVKDR</sequence>
<dbReference type="InterPro" id="IPR035437">
    <property type="entry name" value="SNase_OB-fold_sf"/>
</dbReference>
<feature type="chain" id="PRO_5026816475" description="TNase-like domain-containing protein" evidence="4">
    <location>
        <begin position="24"/>
        <end position="339"/>
    </location>
</feature>
<keyword evidence="3" id="KW-0378">Hydrolase</keyword>
<evidence type="ECO:0000256" key="3">
    <source>
        <dbReference type="ARBA" id="ARBA00022801"/>
    </source>
</evidence>
<dbReference type="Proteomes" id="UP000507245">
    <property type="component" value="Unassembled WGS sequence"/>
</dbReference>
<evidence type="ECO:0000259" key="5">
    <source>
        <dbReference type="PROSITE" id="PS50830"/>
    </source>
</evidence>
<evidence type="ECO:0000313" key="7">
    <source>
        <dbReference type="Proteomes" id="UP000507245"/>
    </source>
</evidence>
<dbReference type="OrthoDB" id="430293at2759"/>
<dbReference type="PROSITE" id="PS50830">
    <property type="entry name" value="TNASE_3"/>
    <property type="match status" value="1"/>
</dbReference>
<dbReference type="AlphaFoldDB" id="A0A6J5WPB4"/>
<dbReference type="Pfam" id="PF00565">
    <property type="entry name" value="SNase"/>
    <property type="match status" value="1"/>
</dbReference>
<dbReference type="InterPro" id="IPR002071">
    <property type="entry name" value="Thermonucl_AS"/>
</dbReference>
<dbReference type="GO" id="GO:0003676">
    <property type="term" value="F:nucleic acid binding"/>
    <property type="evidence" value="ECO:0007669"/>
    <property type="project" value="InterPro"/>
</dbReference>
<dbReference type="SUPFAM" id="SSF50199">
    <property type="entry name" value="Staphylococcal nuclease"/>
    <property type="match status" value="1"/>
</dbReference>
<keyword evidence="7" id="KW-1185">Reference proteome</keyword>
<evidence type="ECO:0000256" key="1">
    <source>
        <dbReference type="ARBA" id="ARBA00022722"/>
    </source>
</evidence>
<dbReference type="EMBL" id="CAEKKB010000002">
    <property type="protein sequence ID" value="CAB4301462.1"/>
    <property type="molecule type" value="Genomic_DNA"/>
</dbReference>
<keyword evidence="1" id="KW-0540">Nuclease</keyword>
<dbReference type="PANTHER" id="PTHR12302:SF3">
    <property type="entry name" value="SERINE_THREONINE-PROTEIN KINASE 31"/>
    <property type="match status" value="1"/>
</dbReference>
<dbReference type="GO" id="GO:0005737">
    <property type="term" value="C:cytoplasm"/>
    <property type="evidence" value="ECO:0007669"/>
    <property type="project" value="TreeGrafter"/>
</dbReference>
<evidence type="ECO:0000256" key="2">
    <source>
        <dbReference type="ARBA" id="ARBA00022759"/>
    </source>
</evidence>
<evidence type="ECO:0000256" key="4">
    <source>
        <dbReference type="SAM" id="SignalP"/>
    </source>
</evidence>
<dbReference type="InterPro" id="IPR016071">
    <property type="entry name" value="Staphylococal_nuclease_OB-fold"/>
</dbReference>
<dbReference type="Gene3D" id="2.40.50.90">
    <property type="match status" value="1"/>
</dbReference>
<keyword evidence="2" id="KW-0255">Endonuclease</keyword>
<name>A0A6J5WPB4_PRUAR</name>
<dbReference type="GO" id="GO:0016787">
    <property type="term" value="F:hydrolase activity"/>
    <property type="evidence" value="ECO:0007669"/>
    <property type="project" value="UniProtKB-KW"/>
</dbReference>
<dbReference type="SMART" id="SM00318">
    <property type="entry name" value="SNc"/>
    <property type="match status" value="1"/>
</dbReference>
<dbReference type="PROSITE" id="PS01284">
    <property type="entry name" value="TNASE_2"/>
    <property type="match status" value="1"/>
</dbReference>
<dbReference type="GO" id="GO:0004519">
    <property type="term" value="F:endonuclease activity"/>
    <property type="evidence" value="ECO:0007669"/>
    <property type="project" value="UniProtKB-KW"/>
</dbReference>
<feature type="signal peptide" evidence="4">
    <location>
        <begin position="1"/>
        <end position="23"/>
    </location>
</feature>
<keyword evidence="4" id="KW-0732">Signal</keyword>
<reference evidence="7" key="1">
    <citation type="journal article" date="2020" name="Genome Biol.">
        <title>Gamete binning: chromosome-level and haplotype-resolved genome assembly enabled by high-throughput single-cell sequencing of gamete genomes.</title>
        <authorList>
            <person name="Campoy J.A."/>
            <person name="Sun H."/>
            <person name="Goel M."/>
            <person name="Jiao W.-B."/>
            <person name="Folz-Donahue K."/>
            <person name="Wang N."/>
            <person name="Rubio M."/>
            <person name="Liu C."/>
            <person name="Kukat C."/>
            <person name="Ruiz D."/>
            <person name="Huettel B."/>
            <person name="Schneeberger K."/>
        </authorList>
    </citation>
    <scope>NUCLEOTIDE SEQUENCE [LARGE SCALE GENOMIC DNA]</scope>
    <source>
        <strain evidence="7">cv. Rojo Pasion</strain>
    </source>
</reference>
<proteinExistence type="predicted"/>
<evidence type="ECO:0000313" key="6">
    <source>
        <dbReference type="EMBL" id="CAB4301462.1"/>
    </source>
</evidence>
<organism evidence="6 7">
    <name type="scientific">Prunus armeniaca</name>
    <name type="common">Apricot</name>
    <name type="synonym">Armeniaca vulgaris</name>
    <dbReference type="NCBI Taxonomy" id="36596"/>
    <lineage>
        <taxon>Eukaryota</taxon>
        <taxon>Viridiplantae</taxon>
        <taxon>Streptophyta</taxon>
        <taxon>Embryophyta</taxon>
        <taxon>Tracheophyta</taxon>
        <taxon>Spermatophyta</taxon>
        <taxon>Magnoliopsida</taxon>
        <taxon>eudicotyledons</taxon>
        <taxon>Gunneridae</taxon>
        <taxon>Pentapetalae</taxon>
        <taxon>rosids</taxon>
        <taxon>fabids</taxon>
        <taxon>Rosales</taxon>
        <taxon>Rosaceae</taxon>
        <taxon>Amygdaloideae</taxon>
        <taxon>Amygdaleae</taxon>
        <taxon>Prunus</taxon>
    </lineage>
</organism>
<feature type="domain" description="TNase-like" evidence="5">
    <location>
        <begin position="147"/>
        <end position="324"/>
    </location>
</feature>